<dbReference type="Gene3D" id="2.60.40.1890">
    <property type="entry name" value="PCu(A)C copper chaperone"/>
    <property type="match status" value="1"/>
</dbReference>
<dbReference type="EMBL" id="CADCTH010000452">
    <property type="protein sequence ID" value="CAA9280333.1"/>
    <property type="molecule type" value="Genomic_DNA"/>
</dbReference>
<protein>
    <recommendedName>
        <fullName evidence="3">Lipoprotein LpqE</fullName>
    </recommendedName>
</protein>
<name>A0A6J4JHW9_9PSEU</name>
<sequence length="181" mass="18075">MSRRPRGTRPAIVVATLLTAGLALGGCSAGTVTNTDTVVSQAAGARGAVGAMVLLDMSIDSGPAETVPSGVEVPLRGTIVNEGAEPDRLVSVSSPYAVGFRQEGAPVVPGENAVRILGAEPGPAGPVDPANRGLTASMRVVLTGVTQQLRAGPTYAVTFTFERAGAVTIPMIVVGSGPSEG</sequence>
<dbReference type="InterPro" id="IPR036182">
    <property type="entry name" value="PCuAC_sf"/>
</dbReference>
<evidence type="ECO:0000256" key="1">
    <source>
        <dbReference type="SAM" id="SignalP"/>
    </source>
</evidence>
<keyword evidence="1" id="KW-0732">Signal</keyword>
<accession>A0A6J4JHW9</accession>
<reference evidence="2" key="1">
    <citation type="submission" date="2020-02" db="EMBL/GenBank/DDBJ databases">
        <authorList>
            <person name="Meier V. D."/>
        </authorList>
    </citation>
    <scope>NUCLEOTIDE SEQUENCE</scope>
    <source>
        <strain evidence="2">AVDCRST_MAG54</strain>
    </source>
</reference>
<dbReference type="AlphaFoldDB" id="A0A6J4JHW9"/>
<dbReference type="SUPFAM" id="SSF110087">
    <property type="entry name" value="DR1885-like metal-binding protein"/>
    <property type="match status" value="1"/>
</dbReference>
<dbReference type="Pfam" id="PF04314">
    <property type="entry name" value="PCuAC"/>
    <property type="match status" value="1"/>
</dbReference>
<organism evidence="2">
    <name type="scientific">uncultured Actinomycetospora sp</name>
    <dbReference type="NCBI Taxonomy" id="1135996"/>
    <lineage>
        <taxon>Bacteria</taxon>
        <taxon>Bacillati</taxon>
        <taxon>Actinomycetota</taxon>
        <taxon>Actinomycetes</taxon>
        <taxon>Pseudonocardiales</taxon>
        <taxon>Pseudonocardiaceae</taxon>
        <taxon>Actinomycetospora</taxon>
        <taxon>environmental samples</taxon>
    </lineage>
</organism>
<proteinExistence type="predicted"/>
<evidence type="ECO:0000313" key="2">
    <source>
        <dbReference type="EMBL" id="CAA9280333.1"/>
    </source>
</evidence>
<dbReference type="InterPro" id="IPR007410">
    <property type="entry name" value="LpqE-like"/>
</dbReference>
<feature type="signal peptide" evidence="1">
    <location>
        <begin position="1"/>
        <end position="25"/>
    </location>
</feature>
<dbReference type="PROSITE" id="PS51257">
    <property type="entry name" value="PROKAR_LIPOPROTEIN"/>
    <property type="match status" value="1"/>
</dbReference>
<evidence type="ECO:0008006" key="3">
    <source>
        <dbReference type="Google" id="ProtNLM"/>
    </source>
</evidence>
<feature type="chain" id="PRO_5039663944" description="Lipoprotein LpqE" evidence="1">
    <location>
        <begin position="26"/>
        <end position="181"/>
    </location>
</feature>
<gene>
    <name evidence="2" type="ORF">AVDCRST_MAG54-3553</name>
</gene>